<feature type="compositionally biased region" description="Basic and acidic residues" evidence="1">
    <location>
        <begin position="221"/>
        <end position="244"/>
    </location>
</feature>
<dbReference type="EMBL" id="UINC01164847">
    <property type="protein sequence ID" value="SVD65906.1"/>
    <property type="molecule type" value="Genomic_DNA"/>
</dbReference>
<protein>
    <recommendedName>
        <fullName evidence="2">FecR protein domain-containing protein</fullName>
    </recommendedName>
</protein>
<reference evidence="3" key="1">
    <citation type="submission" date="2018-05" db="EMBL/GenBank/DDBJ databases">
        <authorList>
            <person name="Lanie J.A."/>
            <person name="Ng W.-L."/>
            <person name="Kazmierczak K.M."/>
            <person name="Andrzejewski T.M."/>
            <person name="Davidsen T.M."/>
            <person name="Wayne K.J."/>
            <person name="Tettelin H."/>
            <person name="Glass J.I."/>
            <person name="Rusch D."/>
            <person name="Podicherti R."/>
            <person name="Tsui H.-C.T."/>
            <person name="Winkler M.E."/>
        </authorList>
    </citation>
    <scope>NUCLEOTIDE SEQUENCE</scope>
</reference>
<evidence type="ECO:0000313" key="3">
    <source>
        <dbReference type="EMBL" id="SVD65906.1"/>
    </source>
</evidence>
<gene>
    <name evidence="3" type="ORF">METZ01_LOCUS418760</name>
</gene>
<dbReference type="InterPro" id="IPR006860">
    <property type="entry name" value="FecR"/>
</dbReference>
<proteinExistence type="predicted"/>
<organism evidence="3">
    <name type="scientific">marine metagenome</name>
    <dbReference type="NCBI Taxonomy" id="408172"/>
    <lineage>
        <taxon>unclassified sequences</taxon>
        <taxon>metagenomes</taxon>
        <taxon>ecological metagenomes</taxon>
    </lineage>
</organism>
<dbReference type="Pfam" id="PF04773">
    <property type="entry name" value="FecR"/>
    <property type="match status" value="1"/>
</dbReference>
<sequence length="244" mass="27093">MKFRVLLLLALFLAAIPAIPLQAQQGLLLLEKGSVKVIGPERTRLLRKPGAKMVLHAKDRVQTGKDTSVKIKIKGKPEIIELSSRSFFRMGKITRQTSSISLLTGKARFKIQGKLKRKSKKKRFQIRTVTALVGVRGTDFVVGASNTQTSLLTISGTVSVAPVSMPDIEIEVPANQASTIQQNSTPTAPVEVAPKMREQILKADSPKAFRIVKFGEAVNPEEVRKENQKKKKEEEEEQKKEEEK</sequence>
<accession>A0A382X3X8</accession>
<evidence type="ECO:0000259" key="2">
    <source>
        <dbReference type="Pfam" id="PF04773"/>
    </source>
</evidence>
<dbReference type="PANTHER" id="PTHR38731">
    <property type="entry name" value="LIPL45-RELATED LIPOPROTEIN-RELATED"/>
    <property type="match status" value="1"/>
</dbReference>
<dbReference type="AlphaFoldDB" id="A0A382X3X8"/>
<dbReference type="Gene3D" id="2.60.120.1440">
    <property type="match status" value="1"/>
</dbReference>
<feature type="region of interest" description="Disordered" evidence="1">
    <location>
        <begin position="220"/>
        <end position="244"/>
    </location>
</feature>
<feature type="non-terminal residue" evidence="3">
    <location>
        <position position="244"/>
    </location>
</feature>
<evidence type="ECO:0000256" key="1">
    <source>
        <dbReference type="SAM" id="MobiDB-lite"/>
    </source>
</evidence>
<feature type="domain" description="FecR protein" evidence="2">
    <location>
        <begin position="59"/>
        <end position="158"/>
    </location>
</feature>
<name>A0A382X3X8_9ZZZZ</name>
<dbReference type="PANTHER" id="PTHR38731:SF1">
    <property type="entry name" value="FECR PROTEIN DOMAIN-CONTAINING PROTEIN"/>
    <property type="match status" value="1"/>
</dbReference>